<keyword evidence="2 7" id="KW-0689">Ribosomal protein</keyword>
<dbReference type="SUPFAM" id="SSF52833">
    <property type="entry name" value="Thioredoxin-like"/>
    <property type="match status" value="1"/>
</dbReference>
<gene>
    <name evidence="7" type="ORF">RAG0_07277</name>
</gene>
<dbReference type="GO" id="GO:0005840">
    <property type="term" value="C:ribosome"/>
    <property type="evidence" value="ECO:0007669"/>
    <property type="project" value="UniProtKB-KW"/>
</dbReference>
<organism evidence="7 8">
    <name type="scientific">Rhynchosporium agropyri</name>
    <dbReference type="NCBI Taxonomy" id="914238"/>
    <lineage>
        <taxon>Eukaryota</taxon>
        <taxon>Fungi</taxon>
        <taxon>Dikarya</taxon>
        <taxon>Ascomycota</taxon>
        <taxon>Pezizomycotina</taxon>
        <taxon>Leotiomycetes</taxon>
        <taxon>Helotiales</taxon>
        <taxon>Ploettnerulaceae</taxon>
        <taxon>Rhynchosporium</taxon>
    </lineage>
</organism>
<evidence type="ECO:0000256" key="3">
    <source>
        <dbReference type="ARBA" id="ARBA00023128"/>
    </source>
</evidence>
<accession>A0A1E1KKX8</accession>
<dbReference type="GO" id="GO:0005739">
    <property type="term" value="C:mitochondrion"/>
    <property type="evidence" value="ECO:0007669"/>
    <property type="project" value="UniProtKB-SubCell"/>
</dbReference>
<protein>
    <submittedName>
        <fullName evidence="7">Related to ribosomal protein MRP49</fullName>
    </submittedName>
</protein>
<feature type="compositionally biased region" description="Low complexity" evidence="5">
    <location>
        <begin position="100"/>
        <end position="109"/>
    </location>
</feature>
<sequence>MVAIVTRMRKLRALLAIRIGPGAAILPPEVTRIHMDFARAVEDGHYGPRKFWRHCLPRLKYHNPAIPMTVNRTNDQTGPALMTIHFTTPEAAETIKTEISSTTTKQTSSAPVAATKAGPPTERTEVINMKHRPESEILDQLLAVTRARVLKPTAEDLRQVQEIEEQDARSERDAIMMAEVNAKRKREEAIMTQARGNPDAVTS</sequence>
<feature type="domain" description="Ribosomal protein/NADH dehydrogenase" evidence="6">
    <location>
        <begin position="40"/>
        <end position="148"/>
    </location>
</feature>
<dbReference type="OrthoDB" id="1696305at2759"/>
<evidence type="ECO:0000256" key="5">
    <source>
        <dbReference type="SAM" id="MobiDB-lite"/>
    </source>
</evidence>
<dbReference type="InterPro" id="IPR036249">
    <property type="entry name" value="Thioredoxin-like_sf"/>
</dbReference>
<evidence type="ECO:0000256" key="1">
    <source>
        <dbReference type="ARBA" id="ARBA00004173"/>
    </source>
</evidence>
<proteinExistence type="predicted"/>
<evidence type="ECO:0000256" key="4">
    <source>
        <dbReference type="ARBA" id="ARBA00023274"/>
    </source>
</evidence>
<dbReference type="GO" id="GO:1990904">
    <property type="term" value="C:ribonucleoprotein complex"/>
    <property type="evidence" value="ECO:0007669"/>
    <property type="project" value="UniProtKB-KW"/>
</dbReference>
<dbReference type="EMBL" id="FJUX01000037">
    <property type="protein sequence ID" value="CZS98631.1"/>
    <property type="molecule type" value="Genomic_DNA"/>
</dbReference>
<evidence type="ECO:0000256" key="2">
    <source>
        <dbReference type="ARBA" id="ARBA00022980"/>
    </source>
</evidence>
<evidence type="ECO:0000313" key="7">
    <source>
        <dbReference type="EMBL" id="CZS98631.1"/>
    </source>
</evidence>
<dbReference type="AlphaFoldDB" id="A0A1E1KKX8"/>
<evidence type="ECO:0000259" key="6">
    <source>
        <dbReference type="SMART" id="SM00916"/>
    </source>
</evidence>
<dbReference type="InterPro" id="IPR007741">
    <property type="entry name" value="Ribosomal_mL43/mS25/NADH_DH"/>
</dbReference>
<dbReference type="InterPro" id="IPR040049">
    <property type="entry name" value="Ribosomal_mS25/mL61"/>
</dbReference>
<keyword evidence="4" id="KW-0687">Ribonucleoprotein</keyword>
<dbReference type="GO" id="GO:0003735">
    <property type="term" value="F:structural constituent of ribosome"/>
    <property type="evidence" value="ECO:0007669"/>
    <property type="project" value="InterPro"/>
</dbReference>
<keyword evidence="3" id="KW-0496">Mitochondrion</keyword>
<evidence type="ECO:0000313" key="8">
    <source>
        <dbReference type="Proteomes" id="UP000178912"/>
    </source>
</evidence>
<dbReference type="PANTHER" id="PTHR13274">
    <property type="entry name" value="MITOCHONDRIAL RIBOSOMAL PROTEIN S25"/>
    <property type="match status" value="1"/>
</dbReference>
<dbReference type="Proteomes" id="UP000178912">
    <property type="component" value="Unassembled WGS sequence"/>
</dbReference>
<keyword evidence="8" id="KW-1185">Reference proteome</keyword>
<reference evidence="8" key="1">
    <citation type="submission" date="2016-03" db="EMBL/GenBank/DDBJ databases">
        <authorList>
            <person name="Guldener U."/>
        </authorList>
    </citation>
    <scope>NUCLEOTIDE SEQUENCE [LARGE SCALE GENOMIC DNA]</scope>
    <source>
        <strain evidence="8">04CH-RAC-A.6.1</strain>
    </source>
</reference>
<comment type="subcellular location">
    <subcellularLocation>
        <location evidence="1">Mitochondrion</location>
    </subcellularLocation>
</comment>
<dbReference type="SMART" id="SM00916">
    <property type="entry name" value="L51_S25_CI-B8"/>
    <property type="match status" value="1"/>
</dbReference>
<dbReference type="PANTHER" id="PTHR13274:SF2">
    <property type="entry name" value="SMALL RIBOSOMAL SUBUNIT PROTEIN MS25"/>
    <property type="match status" value="1"/>
</dbReference>
<name>A0A1E1KKX8_9HELO</name>
<feature type="region of interest" description="Disordered" evidence="5">
    <location>
        <begin position="100"/>
        <end position="120"/>
    </location>
</feature>
<dbReference type="Pfam" id="PF05047">
    <property type="entry name" value="L51_S25_CI-B8"/>
    <property type="match status" value="1"/>
</dbReference>